<dbReference type="Proteomes" id="UP000024836">
    <property type="component" value="Unassembled WGS sequence"/>
</dbReference>
<dbReference type="PANTHER" id="PTHR13822">
    <property type="entry name" value="ATP SYNTHASE DELTA/EPSILON CHAIN"/>
    <property type="match status" value="1"/>
</dbReference>
<evidence type="ECO:0000256" key="3">
    <source>
        <dbReference type="ARBA" id="ARBA00005712"/>
    </source>
</evidence>
<dbReference type="NCBIfam" id="TIGR01216">
    <property type="entry name" value="ATP_synt_epsi"/>
    <property type="match status" value="1"/>
</dbReference>
<dbReference type="SUPFAM" id="SSF51344">
    <property type="entry name" value="Epsilon subunit of F1F0-ATP synthase N-terminal domain"/>
    <property type="match status" value="1"/>
</dbReference>
<sequence length="131" mass="13475">MAETMQFDLVSPERSLASFDATEVQIPGADGDLTAMPGHSPVITTLRPGVVKVLGADGEKDFVVTGGFAEITESTVSVIAERAHAGDVVTKADLEDVVTDAKAAAEAAAAEDKDAAAKFVADLELLLSDMA</sequence>
<keyword evidence="8 10" id="KW-0139">CF(1)</keyword>
<evidence type="ECO:0000313" key="14">
    <source>
        <dbReference type="Proteomes" id="UP000024836"/>
    </source>
</evidence>
<dbReference type="AlphaFoldDB" id="A0A058ZP72"/>
<comment type="caution">
    <text evidence="13">The sequence shown here is derived from an EMBL/GenBank/DDBJ whole genome shotgun (WGS) entry which is preliminary data.</text>
</comment>
<evidence type="ECO:0000313" key="13">
    <source>
        <dbReference type="EMBL" id="KCV82962.1"/>
    </source>
</evidence>
<gene>
    <name evidence="10" type="primary">atpC</name>
    <name evidence="13" type="ORF">ATO10_05112</name>
</gene>
<dbReference type="GO" id="GO:0012505">
    <property type="term" value="C:endomembrane system"/>
    <property type="evidence" value="ECO:0007669"/>
    <property type="project" value="UniProtKB-SubCell"/>
</dbReference>
<evidence type="ECO:0000256" key="5">
    <source>
        <dbReference type="ARBA" id="ARBA00022781"/>
    </source>
</evidence>
<proteinExistence type="inferred from homology"/>
<dbReference type="CDD" id="cd12152">
    <property type="entry name" value="F1-ATPase_delta"/>
    <property type="match status" value="1"/>
</dbReference>
<dbReference type="eggNOG" id="COG0355">
    <property type="taxonomic scope" value="Bacteria"/>
</dbReference>
<dbReference type="HAMAP" id="MF_00530">
    <property type="entry name" value="ATP_synth_epsil_bac"/>
    <property type="match status" value="1"/>
</dbReference>
<evidence type="ECO:0000259" key="12">
    <source>
        <dbReference type="Pfam" id="PF02823"/>
    </source>
</evidence>
<keyword evidence="10" id="KW-1003">Cell membrane</keyword>
<dbReference type="PANTHER" id="PTHR13822:SF10">
    <property type="entry name" value="ATP SYNTHASE EPSILON CHAIN, CHLOROPLASTIC"/>
    <property type="match status" value="1"/>
</dbReference>
<keyword evidence="5 10" id="KW-0375">Hydrogen ion transport</keyword>
<protein>
    <recommendedName>
        <fullName evidence="10">ATP synthase epsilon chain</fullName>
    </recommendedName>
    <alternativeName>
        <fullName evidence="10">ATP synthase F1 sector epsilon subunit</fullName>
    </alternativeName>
    <alternativeName>
        <fullName evidence="10">F-ATPase epsilon subunit</fullName>
    </alternativeName>
</protein>
<dbReference type="STRING" id="1461693.ATO10_05112"/>
<dbReference type="Gene3D" id="2.60.15.10">
    <property type="entry name" value="F0F1 ATP synthase delta/epsilon subunit, N-terminal"/>
    <property type="match status" value="1"/>
</dbReference>
<reference evidence="13 14" key="1">
    <citation type="submission" date="2013-04" db="EMBL/GenBank/DDBJ databases">
        <title>Shimia sp. 22II-S11-Z10 Genome Sequencing.</title>
        <authorList>
            <person name="Lai Q."/>
            <person name="Li G."/>
            <person name="Shao Z."/>
        </authorList>
    </citation>
    <scope>NUCLEOTIDE SEQUENCE [LARGE SCALE GENOMIC DNA]</scope>
    <source>
        <strain evidence="14">22II-S11-Z10</strain>
    </source>
</reference>
<accession>A0A058ZP72</accession>
<dbReference type="GO" id="GO:0046933">
    <property type="term" value="F:proton-transporting ATP synthase activity, rotational mechanism"/>
    <property type="evidence" value="ECO:0007669"/>
    <property type="project" value="UniProtKB-UniRule"/>
</dbReference>
<dbReference type="Pfam" id="PF02823">
    <property type="entry name" value="ATP-synt_DE_N"/>
    <property type="match status" value="1"/>
</dbReference>
<evidence type="ECO:0000256" key="4">
    <source>
        <dbReference type="ARBA" id="ARBA00022448"/>
    </source>
</evidence>
<comment type="similarity">
    <text evidence="3 10 11">Belongs to the ATPase epsilon chain family.</text>
</comment>
<organism evidence="13 14">
    <name type="scientific">Actibacterium atlanticum</name>
    <dbReference type="NCBI Taxonomy" id="1461693"/>
    <lineage>
        <taxon>Bacteria</taxon>
        <taxon>Pseudomonadati</taxon>
        <taxon>Pseudomonadota</taxon>
        <taxon>Alphaproteobacteria</taxon>
        <taxon>Rhodobacterales</taxon>
        <taxon>Roseobacteraceae</taxon>
        <taxon>Actibacterium</taxon>
    </lineage>
</organism>
<dbReference type="InterPro" id="IPR020546">
    <property type="entry name" value="ATP_synth_F1_dsu/esu_N"/>
</dbReference>
<evidence type="ECO:0000256" key="2">
    <source>
        <dbReference type="ARBA" id="ARBA00004184"/>
    </source>
</evidence>
<keyword evidence="9 10" id="KW-0066">ATP synthesis</keyword>
<dbReference type="InterPro" id="IPR001469">
    <property type="entry name" value="ATP_synth_F1_dsu/esu"/>
</dbReference>
<feature type="domain" description="ATP synthase F1 complex delta/epsilon subunit N-terminal" evidence="12">
    <location>
        <begin position="5"/>
        <end position="83"/>
    </location>
</feature>
<comment type="function">
    <text evidence="1 10">Produces ATP from ADP in the presence of a proton gradient across the membrane.</text>
</comment>
<dbReference type="PATRIC" id="fig|1461693.3.peg.1040"/>
<dbReference type="GO" id="GO:0005886">
    <property type="term" value="C:plasma membrane"/>
    <property type="evidence" value="ECO:0007669"/>
    <property type="project" value="UniProtKB-SubCell"/>
</dbReference>
<dbReference type="OrthoDB" id="9799969at2"/>
<comment type="subcellular location">
    <subcellularLocation>
        <location evidence="10">Cell membrane</location>
        <topology evidence="10">Peripheral membrane protein</topology>
    </subcellularLocation>
    <subcellularLocation>
        <location evidence="2">Endomembrane system</location>
        <topology evidence="2">Peripheral membrane protein</topology>
    </subcellularLocation>
</comment>
<evidence type="ECO:0000256" key="7">
    <source>
        <dbReference type="ARBA" id="ARBA00023136"/>
    </source>
</evidence>
<keyword evidence="4 10" id="KW-0813">Transport</keyword>
<dbReference type="GO" id="GO:0005524">
    <property type="term" value="F:ATP binding"/>
    <property type="evidence" value="ECO:0007669"/>
    <property type="project" value="UniProtKB-UniRule"/>
</dbReference>
<evidence type="ECO:0000256" key="11">
    <source>
        <dbReference type="RuleBase" id="RU003656"/>
    </source>
</evidence>
<evidence type="ECO:0000256" key="1">
    <source>
        <dbReference type="ARBA" id="ARBA00003543"/>
    </source>
</evidence>
<dbReference type="GO" id="GO:0045259">
    <property type="term" value="C:proton-transporting ATP synthase complex"/>
    <property type="evidence" value="ECO:0007669"/>
    <property type="project" value="UniProtKB-KW"/>
</dbReference>
<keyword evidence="7 10" id="KW-0472">Membrane</keyword>
<comment type="subunit">
    <text evidence="10 11">F-type ATPases have 2 components, CF(1) - the catalytic core - and CF(0) - the membrane proton channel. CF(1) has five subunits: alpha(3), beta(3), gamma(1), delta(1), epsilon(1). CF(0) has three main subunits: a, b and c.</text>
</comment>
<evidence type="ECO:0000256" key="9">
    <source>
        <dbReference type="ARBA" id="ARBA00023310"/>
    </source>
</evidence>
<dbReference type="InterPro" id="IPR036771">
    <property type="entry name" value="ATPsynth_dsu/esu_N"/>
</dbReference>
<evidence type="ECO:0000256" key="8">
    <source>
        <dbReference type="ARBA" id="ARBA00023196"/>
    </source>
</evidence>
<dbReference type="RefSeq" id="WP_035248907.1">
    <property type="nucleotide sequence ID" value="NZ_AQQY01000002.1"/>
</dbReference>
<evidence type="ECO:0000256" key="6">
    <source>
        <dbReference type="ARBA" id="ARBA00023065"/>
    </source>
</evidence>
<dbReference type="EMBL" id="AQQY01000002">
    <property type="protein sequence ID" value="KCV82962.1"/>
    <property type="molecule type" value="Genomic_DNA"/>
</dbReference>
<dbReference type="NCBIfam" id="NF009978">
    <property type="entry name" value="PRK13443.1"/>
    <property type="match status" value="1"/>
</dbReference>
<keyword evidence="14" id="KW-1185">Reference proteome</keyword>
<keyword evidence="6 10" id="KW-0406">Ion transport</keyword>
<name>A0A058ZP72_9RHOB</name>
<evidence type="ECO:0000256" key="10">
    <source>
        <dbReference type="HAMAP-Rule" id="MF_00530"/>
    </source>
</evidence>